<dbReference type="GO" id="GO:0007165">
    <property type="term" value="P:signal transduction"/>
    <property type="evidence" value="ECO:0007669"/>
    <property type="project" value="TreeGrafter"/>
</dbReference>
<proteinExistence type="predicted"/>
<dbReference type="EMBL" id="UINC01015850">
    <property type="protein sequence ID" value="SVA66438.1"/>
    <property type="molecule type" value="Genomic_DNA"/>
</dbReference>
<sequence>MKDTELNSILAELPQIELDAADWASKAGTILSKYFGKPGTGTNDLGVEYKDANNTDPVTRADTEVQQFLVSEISRRYPSHGIVGEEDKLKEGFVPETVWILDPLDGTRNFLHGLPAFASSIGVLHKGVIVAGAIFLPWPGETEGIVLHSSLNGGARINGKRLAIPQIKSLDPAGISTLPGSFSATFKFEGGFGRRSGEPRMAGSIAYELALVALGITQYAVINGAHLWDAAAGISILTESGGKVLKHVKVPLGSRIIGSVDAWEEIGRLVEISETGQSTYEEFRKLSPSLLAAPASIISEMSENIVSKNMGIRGMTGSLFKK</sequence>
<dbReference type="GO" id="GO:0006020">
    <property type="term" value="P:inositol metabolic process"/>
    <property type="evidence" value="ECO:0007669"/>
    <property type="project" value="TreeGrafter"/>
</dbReference>
<name>A0A381XP14_9ZZZZ</name>
<evidence type="ECO:0000256" key="2">
    <source>
        <dbReference type="ARBA" id="ARBA00022801"/>
    </source>
</evidence>
<gene>
    <name evidence="4" type="ORF">METZ01_LOCUS119292</name>
</gene>
<organism evidence="4">
    <name type="scientific">marine metagenome</name>
    <dbReference type="NCBI Taxonomy" id="408172"/>
    <lineage>
        <taxon>unclassified sequences</taxon>
        <taxon>metagenomes</taxon>
        <taxon>ecological metagenomes</taxon>
    </lineage>
</organism>
<dbReference type="GO" id="GO:0046872">
    <property type="term" value="F:metal ion binding"/>
    <property type="evidence" value="ECO:0007669"/>
    <property type="project" value="UniProtKB-KW"/>
</dbReference>
<accession>A0A381XP14</accession>
<keyword evidence="2" id="KW-0378">Hydrolase</keyword>
<dbReference type="Pfam" id="PF00459">
    <property type="entry name" value="Inositol_P"/>
    <property type="match status" value="1"/>
</dbReference>
<dbReference type="PROSITE" id="PS00629">
    <property type="entry name" value="IMP_1"/>
    <property type="match status" value="1"/>
</dbReference>
<dbReference type="AlphaFoldDB" id="A0A381XP14"/>
<dbReference type="PANTHER" id="PTHR20854">
    <property type="entry name" value="INOSITOL MONOPHOSPHATASE"/>
    <property type="match status" value="1"/>
</dbReference>
<dbReference type="InterPro" id="IPR000760">
    <property type="entry name" value="Inositol_monophosphatase-like"/>
</dbReference>
<dbReference type="Gene3D" id="3.40.190.80">
    <property type="match status" value="1"/>
</dbReference>
<dbReference type="SUPFAM" id="SSF56655">
    <property type="entry name" value="Carbohydrate phosphatase"/>
    <property type="match status" value="1"/>
</dbReference>
<evidence type="ECO:0000256" key="1">
    <source>
        <dbReference type="ARBA" id="ARBA00022723"/>
    </source>
</evidence>
<evidence type="ECO:0000313" key="4">
    <source>
        <dbReference type="EMBL" id="SVA66438.1"/>
    </source>
</evidence>
<dbReference type="GO" id="GO:0008934">
    <property type="term" value="F:inositol monophosphate 1-phosphatase activity"/>
    <property type="evidence" value="ECO:0007669"/>
    <property type="project" value="TreeGrafter"/>
</dbReference>
<keyword evidence="3" id="KW-0460">Magnesium</keyword>
<evidence type="ECO:0000256" key="3">
    <source>
        <dbReference type="ARBA" id="ARBA00022842"/>
    </source>
</evidence>
<dbReference type="InterPro" id="IPR020583">
    <property type="entry name" value="Inositol_monoP_metal-BS"/>
</dbReference>
<dbReference type="PRINTS" id="PR00377">
    <property type="entry name" value="IMPHPHTASES"/>
</dbReference>
<keyword evidence="1" id="KW-0479">Metal-binding</keyword>
<dbReference type="Gene3D" id="3.30.540.10">
    <property type="entry name" value="Fructose-1,6-Bisphosphatase, subunit A, domain 1"/>
    <property type="match status" value="1"/>
</dbReference>
<dbReference type="PANTHER" id="PTHR20854:SF4">
    <property type="entry name" value="INOSITOL-1-MONOPHOSPHATASE-RELATED"/>
    <property type="match status" value="1"/>
</dbReference>
<evidence type="ECO:0008006" key="5">
    <source>
        <dbReference type="Google" id="ProtNLM"/>
    </source>
</evidence>
<reference evidence="4" key="1">
    <citation type="submission" date="2018-05" db="EMBL/GenBank/DDBJ databases">
        <authorList>
            <person name="Lanie J.A."/>
            <person name="Ng W.-L."/>
            <person name="Kazmierczak K.M."/>
            <person name="Andrzejewski T.M."/>
            <person name="Davidsen T.M."/>
            <person name="Wayne K.J."/>
            <person name="Tettelin H."/>
            <person name="Glass J.I."/>
            <person name="Rusch D."/>
            <person name="Podicherti R."/>
            <person name="Tsui H.-C.T."/>
            <person name="Winkler M.E."/>
        </authorList>
    </citation>
    <scope>NUCLEOTIDE SEQUENCE</scope>
</reference>
<protein>
    <recommendedName>
        <fullName evidence="5">Inositol monophosphatase</fullName>
    </recommendedName>
</protein>